<dbReference type="Proteomes" id="UP000007264">
    <property type="component" value="Unassembled WGS sequence"/>
</dbReference>
<dbReference type="PANTHER" id="PTHR45615:SF40">
    <property type="entry name" value="MYOSIN HEAVY CHAIN, NON-MUSCLE"/>
    <property type="match status" value="1"/>
</dbReference>
<feature type="coiled-coil region" evidence="1">
    <location>
        <begin position="357"/>
        <end position="453"/>
    </location>
</feature>
<dbReference type="GeneID" id="17036676"/>
<name>I0YK28_COCSC</name>
<keyword evidence="4" id="KW-1185">Reference proteome</keyword>
<keyword evidence="1" id="KW-0175">Coiled coil</keyword>
<dbReference type="GO" id="GO:0051015">
    <property type="term" value="F:actin filament binding"/>
    <property type="evidence" value="ECO:0007669"/>
    <property type="project" value="TreeGrafter"/>
</dbReference>
<feature type="region of interest" description="Disordered" evidence="2">
    <location>
        <begin position="36"/>
        <end position="77"/>
    </location>
</feature>
<dbReference type="RefSeq" id="XP_005643291.1">
    <property type="nucleotide sequence ID" value="XM_005643234.1"/>
</dbReference>
<proteinExistence type="predicted"/>
<feature type="compositionally biased region" description="Polar residues" evidence="2">
    <location>
        <begin position="719"/>
        <end position="731"/>
    </location>
</feature>
<dbReference type="AlphaFoldDB" id="I0YK28"/>
<dbReference type="OrthoDB" id="10388581at2759"/>
<dbReference type="EMBL" id="AGSI01000022">
    <property type="protein sequence ID" value="EIE18747.1"/>
    <property type="molecule type" value="Genomic_DNA"/>
</dbReference>
<dbReference type="GO" id="GO:0016460">
    <property type="term" value="C:myosin II complex"/>
    <property type="evidence" value="ECO:0007669"/>
    <property type="project" value="TreeGrafter"/>
</dbReference>
<dbReference type="GO" id="GO:0032982">
    <property type="term" value="C:myosin filament"/>
    <property type="evidence" value="ECO:0007669"/>
    <property type="project" value="TreeGrafter"/>
</dbReference>
<accession>I0YK28</accession>
<dbReference type="KEGG" id="csl:COCSUDRAFT_49186"/>
<feature type="coiled-coil region" evidence="1">
    <location>
        <begin position="983"/>
        <end position="1010"/>
    </location>
</feature>
<comment type="caution">
    <text evidence="3">The sequence shown here is derived from an EMBL/GenBank/DDBJ whole genome shotgun (WGS) entry which is preliminary data.</text>
</comment>
<feature type="compositionally biased region" description="Low complexity" evidence="2">
    <location>
        <begin position="943"/>
        <end position="962"/>
    </location>
</feature>
<feature type="coiled-coil region" evidence="1">
    <location>
        <begin position="206"/>
        <end position="332"/>
    </location>
</feature>
<evidence type="ECO:0000313" key="3">
    <source>
        <dbReference type="EMBL" id="EIE18747.1"/>
    </source>
</evidence>
<feature type="region of interest" description="Disordered" evidence="2">
    <location>
        <begin position="938"/>
        <end position="980"/>
    </location>
</feature>
<feature type="coiled-coil region" evidence="1">
    <location>
        <begin position="97"/>
        <end position="134"/>
    </location>
</feature>
<feature type="coiled-coil region" evidence="1">
    <location>
        <begin position="775"/>
        <end position="827"/>
    </location>
</feature>
<dbReference type="PANTHER" id="PTHR45615">
    <property type="entry name" value="MYOSIN HEAVY CHAIN, NON-MUSCLE"/>
    <property type="match status" value="1"/>
</dbReference>
<protein>
    <submittedName>
        <fullName evidence="3">Uncharacterized protein</fullName>
    </submittedName>
</protein>
<evidence type="ECO:0000313" key="4">
    <source>
        <dbReference type="Proteomes" id="UP000007264"/>
    </source>
</evidence>
<sequence>MDFLVAAVSPALFPALERALEVAFLTGFAQSWKLQATQRGQPPKGLPNLTRRRQPVRKLTNGETLPKAPPNDPQRQGNIWHRYEQLENMTKSLAGVNQQMVMEKAKHQREKKRLEEALLELERVNGALLNAAQDSESGKGEAAVYSISADSAQLLGELRSRPRSSYCPVSGLERSAVPLLPNPAPETCTLQSKDQGKDAVEHAEAVARLQGQLASTQEKAKKADEEAAHLRAAIKQMQDDLYSATAQLQTKVDALQEENTQLEDKVKELQPADMVISLERQVHALSAENEELREGKLRGKSQAQADDMEAAKKQLQDKIVELDAQLQDMKENSAEQATALARARSAAAAAAPEAALVRSLGEQNRELTARVAELDAAQGAARPGSAGRRAADERGRELEEAHAAAVAENARLQAKIMRLSGTAPAVAAAGELLEQLKAENATLQSDNDRLLSYVDTLTSTASGGLNSGTPRGHRKLLENFVQLKSDNKLLAEENARLEAELVIVQHARGGITTVPVPVRVENGEAVDRELWVLLEELQERNQALATENTALRARPPTGSWAPSEVDLASENERLHRQLSAVMEMRAAEINDDNLRLVSHLTEDSGKLEQENARLSACLAAAAKGADQSALQDLLTNMDRLRSGKSQMAAENAELAKKNTRLIEESEGMIARMSGNGTEAVQEASRKTRRALFSFRRTPSRTVLPVPLSEGEEWQAGDSPHSQTSSRSNTGLLGTPKGGSLGSEADLLASENGRLASENARLVADNKRLAEQASTVADLTNTNAHLTAENARLNDRMAKLVKDLTVENKQLLEENQRLNQTVKKVLEGNAELTSRLIDVALTSSHNDVFDAAFGAEGTPHAGPLARLPLGHWSQEEVQRRHREATEELLAVGRRQAMRAQQRVELSRRASTELEAYESAKKSAENAYSKSKALALQRLHSRNSQAAQSAGGAPPAARPAQAGQPAPPTTPEPADRSAAVEDGPFDEAIRRRREAELSRAQLQQKIEAFKRRRSREGDVEVQHSVALGSNAASEAATARARAEAAHRREIQRKDAEDRVRAAYFRYAGNHDVAAFMRALGFEMPAQFFLKKDLSPSEVARIAMQVLSSKKQRNGTPEQQLLLEATLLKLQQWTLDVPHT</sequence>
<evidence type="ECO:0000256" key="1">
    <source>
        <dbReference type="SAM" id="Coils"/>
    </source>
</evidence>
<evidence type="ECO:0000256" key="2">
    <source>
        <dbReference type="SAM" id="MobiDB-lite"/>
    </source>
</evidence>
<dbReference type="GO" id="GO:0000146">
    <property type="term" value="F:microfilament motor activity"/>
    <property type="evidence" value="ECO:0007669"/>
    <property type="project" value="TreeGrafter"/>
</dbReference>
<gene>
    <name evidence="3" type="ORF">COCSUDRAFT_49186</name>
</gene>
<feature type="coiled-coil region" evidence="1">
    <location>
        <begin position="905"/>
        <end position="932"/>
    </location>
</feature>
<feature type="coiled-coil region" evidence="1">
    <location>
        <begin position="480"/>
        <end position="507"/>
    </location>
</feature>
<feature type="region of interest" description="Disordered" evidence="2">
    <location>
        <begin position="702"/>
        <end position="743"/>
    </location>
</feature>
<organism evidence="3 4">
    <name type="scientific">Coccomyxa subellipsoidea (strain C-169)</name>
    <name type="common">Green microalga</name>
    <dbReference type="NCBI Taxonomy" id="574566"/>
    <lineage>
        <taxon>Eukaryota</taxon>
        <taxon>Viridiplantae</taxon>
        <taxon>Chlorophyta</taxon>
        <taxon>core chlorophytes</taxon>
        <taxon>Trebouxiophyceae</taxon>
        <taxon>Trebouxiophyceae incertae sedis</taxon>
        <taxon>Coccomyxaceae</taxon>
        <taxon>Coccomyxa</taxon>
        <taxon>Coccomyxa subellipsoidea</taxon>
    </lineage>
</organism>
<reference evidence="3 4" key="1">
    <citation type="journal article" date="2012" name="Genome Biol.">
        <title>The genome of the polar eukaryotic microalga coccomyxa subellipsoidea reveals traits of cold adaptation.</title>
        <authorList>
            <person name="Blanc G."/>
            <person name="Agarkova I."/>
            <person name="Grimwood J."/>
            <person name="Kuo A."/>
            <person name="Brueggeman A."/>
            <person name="Dunigan D."/>
            <person name="Gurnon J."/>
            <person name="Ladunga I."/>
            <person name="Lindquist E."/>
            <person name="Lucas S."/>
            <person name="Pangilinan J."/>
            <person name="Proschold T."/>
            <person name="Salamov A."/>
            <person name="Schmutz J."/>
            <person name="Weeks D."/>
            <person name="Yamada T."/>
            <person name="Claverie J.M."/>
            <person name="Grigoriev I."/>
            <person name="Van Etten J."/>
            <person name="Lomsadze A."/>
            <person name="Borodovsky M."/>
        </authorList>
    </citation>
    <scope>NUCLEOTIDE SEQUENCE [LARGE SCALE GENOMIC DNA]</scope>
    <source>
        <strain evidence="3 4">C-169</strain>
    </source>
</reference>
<dbReference type="GO" id="GO:0005737">
    <property type="term" value="C:cytoplasm"/>
    <property type="evidence" value="ECO:0007669"/>
    <property type="project" value="TreeGrafter"/>
</dbReference>